<gene>
    <name evidence="2" type="ORF">K0U00_09930</name>
</gene>
<keyword evidence="3" id="KW-1185">Reference proteome</keyword>
<name>A0ABS7C0C3_9BACL</name>
<organism evidence="2 3">
    <name type="scientific">Paenibacillus sepulcri</name>
    <dbReference type="NCBI Taxonomy" id="359917"/>
    <lineage>
        <taxon>Bacteria</taxon>
        <taxon>Bacillati</taxon>
        <taxon>Bacillota</taxon>
        <taxon>Bacilli</taxon>
        <taxon>Bacillales</taxon>
        <taxon>Paenibacillaceae</taxon>
        <taxon>Paenibacillus</taxon>
    </lineage>
</organism>
<dbReference type="EMBL" id="JAHZIK010000188">
    <property type="protein sequence ID" value="MBW7454348.1"/>
    <property type="molecule type" value="Genomic_DNA"/>
</dbReference>
<evidence type="ECO:0000313" key="3">
    <source>
        <dbReference type="Proteomes" id="UP001519887"/>
    </source>
</evidence>
<feature type="transmembrane region" description="Helical" evidence="1">
    <location>
        <begin position="66"/>
        <end position="83"/>
    </location>
</feature>
<comment type="caution">
    <text evidence="2">The sequence shown here is derived from an EMBL/GenBank/DDBJ whole genome shotgun (WGS) entry which is preliminary data.</text>
</comment>
<dbReference type="RefSeq" id="WP_210038416.1">
    <property type="nucleotide sequence ID" value="NZ_JBHLVU010000022.1"/>
</dbReference>
<keyword evidence="1" id="KW-0472">Membrane</keyword>
<keyword evidence="1" id="KW-1133">Transmembrane helix</keyword>
<proteinExistence type="predicted"/>
<protein>
    <submittedName>
        <fullName evidence="2">Uncharacterized protein</fullName>
    </submittedName>
</protein>
<keyword evidence="1" id="KW-0812">Transmembrane</keyword>
<evidence type="ECO:0000313" key="2">
    <source>
        <dbReference type="EMBL" id="MBW7454348.1"/>
    </source>
</evidence>
<reference evidence="2 3" key="1">
    <citation type="submission" date="2021-07" db="EMBL/GenBank/DDBJ databases">
        <title>Paenibacillus radiodurans sp. nov., isolated from the southeastern edge of Tengger Desert.</title>
        <authorList>
            <person name="Zhang G."/>
        </authorList>
    </citation>
    <scope>NUCLEOTIDE SEQUENCE [LARGE SCALE GENOMIC DNA]</scope>
    <source>
        <strain evidence="2 3">CCM 7311</strain>
    </source>
</reference>
<evidence type="ECO:0000256" key="1">
    <source>
        <dbReference type="SAM" id="Phobius"/>
    </source>
</evidence>
<accession>A0ABS7C0C3</accession>
<dbReference type="Proteomes" id="UP001519887">
    <property type="component" value="Unassembled WGS sequence"/>
</dbReference>
<sequence length="120" mass="13481">MFSQYISMKRWISLIFLVIFTIFSMPTTITESTAGETTRTVVSAGMENKTNRISVSHSHISLGEKMRLSTLVSALFFAVSLFLKSTVRVPLGTHVSFHPLIARYLTRLLLFPIKKTSLIA</sequence>